<organism evidence="1 2">
    <name type="scientific">Solanum commersonii</name>
    <name type="common">Commerson's wild potato</name>
    <name type="synonym">Commerson's nightshade</name>
    <dbReference type="NCBI Taxonomy" id="4109"/>
    <lineage>
        <taxon>Eukaryota</taxon>
        <taxon>Viridiplantae</taxon>
        <taxon>Streptophyta</taxon>
        <taxon>Embryophyta</taxon>
        <taxon>Tracheophyta</taxon>
        <taxon>Spermatophyta</taxon>
        <taxon>Magnoliopsida</taxon>
        <taxon>eudicotyledons</taxon>
        <taxon>Gunneridae</taxon>
        <taxon>Pentapetalae</taxon>
        <taxon>asterids</taxon>
        <taxon>lamiids</taxon>
        <taxon>Solanales</taxon>
        <taxon>Solanaceae</taxon>
        <taxon>Solanoideae</taxon>
        <taxon>Solaneae</taxon>
        <taxon>Solanum</taxon>
    </lineage>
</organism>
<evidence type="ECO:0008006" key="3">
    <source>
        <dbReference type="Google" id="ProtNLM"/>
    </source>
</evidence>
<name>A0A9J5ZQJ9_SOLCO</name>
<reference evidence="1 2" key="1">
    <citation type="submission" date="2020-09" db="EMBL/GenBank/DDBJ databases">
        <title>De no assembly of potato wild relative species, Solanum commersonii.</title>
        <authorList>
            <person name="Cho K."/>
        </authorList>
    </citation>
    <scope>NUCLEOTIDE SEQUENCE [LARGE SCALE GENOMIC DNA]</scope>
    <source>
        <strain evidence="1">LZ3.2</strain>
        <tissue evidence="1">Leaf</tissue>
    </source>
</reference>
<accession>A0A9J5ZQJ9</accession>
<dbReference type="OrthoDB" id="1936908at2759"/>
<evidence type="ECO:0000313" key="2">
    <source>
        <dbReference type="Proteomes" id="UP000824120"/>
    </source>
</evidence>
<evidence type="ECO:0000313" key="1">
    <source>
        <dbReference type="EMBL" id="KAG5614481.1"/>
    </source>
</evidence>
<keyword evidence="2" id="KW-1185">Reference proteome</keyword>
<proteinExistence type="predicted"/>
<sequence>MPLRIVVRGLPARHNVEEQELPNAPEVQPQGEVTNVEFRDAIRMLSQAVTNQVGQQRGARQEEADTSRIREFLRMNPLSFTGSSTIEDPENFIEELKKWKGGRAEDAPPASWTWFEEDSLSVHEYGLKFTQLSRYAPDLVKDMISRMSLFVPGLGHLSRKKGNNAYWENGHFEVDGLCAAGRGRET</sequence>
<comment type="caution">
    <text evidence="1">The sequence shown here is derived from an EMBL/GenBank/DDBJ whole genome shotgun (WGS) entry which is preliminary data.</text>
</comment>
<dbReference type="EMBL" id="JACXVP010000003">
    <property type="protein sequence ID" value="KAG5614481.1"/>
    <property type="molecule type" value="Genomic_DNA"/>
</dbReference>
<dbReference type="AlphaFoldDB" id="A0A9J5ZQJ9"/>
<dbReference type="Proteomes" id="UP000824120">
    <property type="component" value="Chromosome 3"/>
</dbReference>
<gene>
    <name evidence="1" type="ORF">H5410_014305</name>
</gene>
<protein>
    <recommendedName>
        <fullName evidence="3">Gag-pol polyprotein</fullName>
    </recommendedName>
</protein>